<gene>
    <name evidence="1" type="ORF">C9J52_09640</name>
</gene>
<reference evidence="1 2" key="1">
    <citation type="submission" date="2018-03" db="EMBL/GenBank/DDBJ databases">
        <title>Whole genome sequencing of Histamine producing bacteria.</title>
        <authorList>
            <person name="Butler K."/>
        </authorList>
    </citation>
    <scope>NUCLEOTIDE SEQUENCE [LARGE SCALE GENOMIC DNA]</scope>
    <source>
        <strain evidence="1 2">ATCC 51761</strain>
    </source>
</reference>
<sequence>MSTPNYHMGALKNVSKREMAARFPGVYSYTVVRQGWVCRYVSDEPSVAEAEAWLVRIIALENSPQSWCVIHRMDDEHVLFVSGLKDVIQKAVRCLPMDIDAIVLQRSDSVFITHSQDAACVPEGKEHHLVEPLTDSEQAPFTLKKQSGHAWVIPAVLVGVLAVGRVSYYMMQPPPPPVMVDPYLVYKQSVSNAVAAEPVLLNAASLGAYAALLPDGWPLEDIRLSGQQLILTTKREELGERPIINAWLDANPALEKYAVVGWNGINITVPMPETLSDWQHQITKVNPLTDNFKDRLIAMGWSISDATTVPGVTSQSMSFIAKKNSAVLADLQSIAKWTVSLPVGISDLTMTQTSLGRYSTSLTLTVIGAPS</sequence>
<dbReference type="EMBL" id="PYOP01000012">
    <property type="protein sequence ID" value="PSW96678.1"/>
    <property type="molecule type" value="Genomic_DNA"/>
</dbReference>
<comment type="caution">
    <text evidence="1">The sequence shown here is derived from an EMBL/GenBank/DDBJ whole genome shotgun (WGS) entry which is preliminary data.</text>
</comment>
<accession>A0ABX5GT12</accession>
<evidence type="ECO:0008006" key="3">
    <source>
        <dbReference type="Google" id="ProtNLM"/>
    </source>
</evidence>
<organism evidence="1 2">
    <name type="scientific">Photobacterium iliopiscarium</name>
    <dbReference type="NCBI Taxonomy" id="56192"/>
    <lineage>
        <taxon>Bacteria</taxon>
        <taxon>Pseudomonadati</taxon>
        <taxon>Pseudomonadota</taxon>
        <taxon>Gammaproteobacteria</taxon>
        <taxon>Vibrionales</taxon>
        <taxon>Vibrionaceae</taxon>
        <taxon>Photobacterium</taxon>
    </lineage>
</organism>
<protein>
    <recommendedName>
        <fullName evidence="3">Type 4b pilus protein PilO2</fullName>
    </recommendedName>
</protein>
<name>A0ABX5GT12_9GAMM</name>
<evidence type="ECO:0000313" key="2">
    <source>
        <dbReference type="Proteomes" id="UP000241190"/>
    </source>
</evidence>
<evidence type="ECO:0000313" key="1">
    <source>
        <dbReference type="EMBL" id="PSW96678.1"/>
    </source>
</evidence>
<dbReference type="Proteomes" id="UP000241190">
    <property type="component" value="Unassembled WGS sequence"/>
</dbReference>
<keyword evidence="2" id="KW-1185">Reference proteome</keyword>
<proteinExistence type="predicted"/>
<dbReference type="RefSeq" id="WP_045038942.1">
    <property type="nucleotide sequence ID" value="NZ_JZSR01000077.1"/>
</dbReference>